<organism evidence="2 3">
    <name type="scientific">Propionibacterium acidifaciens F0233</name>
    <dbReference type="NCBI Taxonomy" id="553198"/>
    <lineage>
        <taxon>Bacteria</taxon>
        <taxon>Bacillati</taxon>
        <taxon>Actinomycetota</taxon>
        <taxon>Actinomycetes</taxon>
        <taxon>Propionibacteriales</taxon>
        <taxon>Propionibacteriaceae</taxon>
        <taxon>Propionibacterium</taxon>
    </lineage>
</organism>
<sequence>MVNGLQNETTRAVNPHGPGRAADPGVPVPRAALVLSTATAALSALAGPWWGPPPRAGLDAAHRLARRRRRHLRRADDRRRATGRHHADGHGDGGGERPYMVSAPAGCRPALVSALLLLLPFALPVRACIALFTGPPAGAAIHLVGVHRAG</sequence>
<name>U2Q4M4_9ACTN</name>
<evidence type="ECO:0000256" key="1">
    <source>
        <dbReference type="SAM" id="MobiDB-lite"/>
    </source>
</evidence>
<feature type="compositionally biased region" description="Polar residues" evidence="1">
    <location>
        <begin position="1"/>
        <end position="12"/>
    </location>
</feature>
<dbReference type="Proteomes" id="UP000017052">
    <property type="component" value="Unassembled WGS sequence"/>
</dbReference>
<protein>
    <submittedName>
        <fullName evidence="2">Uncharacterized protein</fullName>
    </submittedName>
</protein>
<evidence type="ECO:0000313" key="2">
    <source>
        <dbReference type="EMBL" id="ERK57735.1"/>
    </source>
</evidence>
<evidence type="ECO:0000313" key="3">
    <source>
        <dbReference type="Proteomes" id="UP000017052"/>
    </source>
</evidence>
<keyword evidence="3" id="KW-1185">Reference proteome</keyword>
<gene>
    <name evidence="2" type="ORF">HMPREF0682_1784</name>
</gene>
<proteinExistence type="predicted"/>
<accession>U2Q4M4</accession>
<feature type="compositionally biased region" description="Basic and acidic residues" evidence="1">
    <location>
        <begin position="74"/>
        <end position="95"/>
    </location>
</feature>
<dbReference type="RefSeq" id="WP_021797305.1">
    <property type="nucleotide sequence ID" value="NZ_ACVN02000148.1"/>
</dbReference>
<dbReference type="EMBL" id="ACVN02000148">
    <property type="protein sequence ID" value="ERK57735.1"/>
    <property type="molecule type" value="Genomic_DNA"/>
</dbReference>
<comment type="caution">
    <text evidence="2">The sequence shown here is derived from an EMBL/GenBank/DDBJ whole genome shotgun (WGS) entry which is preliminary data.</text>
</comment>
<reference evidence="2" key="1">
    <citation type="submission" date="2013-08" db="EMBL/GenBank/DDBJ databases">
        <authorList>
            <person name="Durkin A.S."/>
            <person name="Haft D.R."/>
            <person name="McCorrison J."/>
            <person name="Torralba M."/>
            <person name="Gillis M."/>
            <person name="Haft D.H."/>
            <person name="Methe B."/>
            <person name="Sutton G."/>
            <person name="Nelson K.E."/>
        </authorList>
    </citation>
    <scope>NUCLEOTIDE SEQUENCE [LARGE SCALE GENOMIC DNA]</scope>
    <source>
        <strain evidence="2">F0233</strain>
    </source>
</reference>
<feature type="region of interest" description="Disordered" evidence="1">
    <location>
        <begin position="1"/>
        <end position="24"/>
    </location>
</feature>
<feature type="region of interest" description="Disordered" evidence="1">
    <location>
        <begin position="68"/>
        <end position="97"/>
    </location>
</feature>
<dbReference type="AlphaFoldDB" id="U2Q4M4"/>